<organism evidence="2 3">
    <name type="scientific">Senna tora</name>
    <dbReference type="NCBI Taxonomy" id="362788"/>
    <lineage>
        <taxon>Eukaryota</taxon>
        <taxon>Viridiplantae</taxon>
        <taxon>Streptophyta</taxon>
        <taxon>Embryophyta</taxon>
        <taxon>Tracheophyta</taxon>
        <taxon>Spermatophyta</taxon>
        <taxon>Magnoliopsida</taxon>
        <taxon>eudicotyledons</taxon>
        <taxon>Gunneridae</taxon>
        <taxon>Pentapetalae</taxon>
        <taxon>rosids</taxon>
        <taxon>fabids</taxon>
        <taxon>Fabales</taxon>
        <taxon>Fabaceae</taxon>
        <taxon>Caesalpinioideae</taxon>
        <taxon>Cassia clade</taxon>
        <taxon>Senna</taxon>
    </lineage>
</organism>
<proteinExistence type="predicted"/>
<gene>
    <name evidence="2" type="ORF">G2W53_017761</name>
</gene>
<dbReference type="Gene3D" id="2.40.70.10">
    <property type="entry name" value="Acid Proteases"/>
    <property type="match status" value="1"/>
</dbReference>
<reference evidence="2" key="1">
    <citation type="submission" date="2020-09" db="EMBL/GenBank/DDBJ databases">
        <title>Genome-Enabled Discovery of Anthraquinone Biosynthesis in Senna tora.</title>
        <authorList>
            <person name="Kang S.-H."/>
            <person name="Pandey R.P."/>
            <person name="Lee C.-M."/>
            <person name="Sim J.-S."/>
            <person name="Jeong J.-T."/>
            <person name="Choi B.-S."/>
            <person name="Jung M."/>
            <person name="Ginzburg D."/>
            <person name="Zhao K."/>
            <person name="Won S.Y."/>
            <person name="Oh T.-J."/>
            <person name="Yu Y."/>
            <person name="Kim N.-H."/>
            <person name="Lee O.R."/>
            <person name="Lee T.-H."/>
            <person name="Bashyal P."/>
            <person name="Kim T.-S."/>
            <person name="Lee W.-H."/>
            <person name="Kawkins C."/>
            <person name="Kim C.-K."/>
            <person name="Kim J.S."/>
            <person name="Ahn B.O."/>
            <person name="Rhee S.Y."/>
            <person name="Sohng J.K."/>
        </authorList>
    </citation>
    <scope>NUCLEOTIDE SEQUENCE</scope>
    <source>
        <tissue evidence="2">Leaf</tissue>
    </source>
</reference>
<keyword evidence="3" id="KW-1185">Reference proteome</keyword>
<feature type="region of interest" description="Disordered" evidence="1">
    <location>
        <begin position="197"/>
        <end position="222"/>
    </location>
</feature>
<protein>
    <submittedName>
        <fullName evidence="2">Retrotransposable element Tf2</fullName>
    </submittedName>
</protein>
<evidence type="ECO:0000313" key="2">
    <source>
        <dbReference type="EMBL" id="KAF7826597.1"/>
    </source>
</evidence>
<evidence type="ECO:0000313" key="3">
    <source>
        <dbReference type="Proteomes" id="UP000634136"/>
    </source>
</evidence>
<name>A0A834WKS2_9FABA</name>
<dbReference type="CDD" id="cd00303">
    <property type="entry name" value="retropepsin_like"/>
    <property type="match status" value="1"/>
</dbReference>
<comment type="caution">
    <text evidence="2">The sequence shown here is derived from an EMBL/GenBank/DDBJ whole genome shotgun (WGS) entry which is preliminary data.</text>
</comment>
<dbReference type="Proteomes" id="UP000634136">
    <property type="component" value="Unassembled WGS sequence"/>
</dbReference>
<accession>A0A834WKS2</accession>
<dbReference type="OrthoDB" id="1194039at2759"/>
<dbReference type="InterPro" id="IPR021109">
    <property type="entry name" value="Peptidase_aspartic_dom_sf"/>
</dbReference>
<dbReference type="EMBL" id="JAAIUW010000006">
    <property type="protein sequence ID" value="KAF7826597.1"/>
    <property type="molecule type" value="Genomic_DNA"/>
</dbReference>
<sequence>MGRFSCINTAPRPVSGASLKLQVRETSTYEVTVGDGHKVKGKGMCKKLLVEIQGVMVVQDFYLFELEGVNMILGIEWLESLGEVRVNWRQLMMKYKEGDEYVCLTGDSSLARTEVSLSTMMKTVRKGGQGFVIELNRVEGQPIDSHKAVSIISPDIQRILDNFSEVCMPLQGLPPPRSRDHAILVKEDVTYSLTSLDSRLGRPRMNGESSRGGDETRVSKGSWSPVAVQQLKVTATTPATFDAGGWKQEASFLLSPSLVIYEEAWVKIRDFENEEDKGFCGLQVVAETPASKGCKGVSTTCSQVTVDF</sequence>
<dbReference type="AlphaFoldDB" id="A0A834WKS2"/>
<evidence type="ECO:0000256" key="1">
    <source>
        <dbReference type="SAM" id="MobiDB-lite"/>
    </source>
</evidence>